<feature type="domain" description="CAAX prenyl protease 2/Lysostaphin resistance protein A-like" evidence="2">
    <location>
        <begin position="132"/>
        <end position="232"/>
    </location>
</feature>
<dbReference type="GO" id="GO:0008237">
    <property type="term" value="F:metallopeptidase activity"/>
    <property type="evidence" value="ECO:0007669"/>
    <property type="project" value="UniProtKB-KW"/>
</dbReference>
<protein>
    <submittedName>
        <fullName evidence="3">CPBP family intramembrane metalloprotease</fullName>
    </submittedName>
</protein>
<feature type="transmembrane region" description="Helical" evidence="1">
    <location>
        <begin position="123"/>
        <end position="143"/>
    </location>
</feature>
<proteinExistence type="predicted"/>
<feature type="transmembrane region" description="Helical" evidence="1">
    <location>
        <begin position="189"/>
        <end position="208"/>
    </location>
</feature>
<feature type="transmembrane region" description="Helical" evidence="1">
    <location>
        <begin position="52"/>
        <end position="74"/>
    </location>
</feature>
<keyword evidence="1" id="KW-0472">Membrane</keyword>
<evidence type="ECO:0000259" key="2">
    <source>
        <dbReference type="Pfam" id="PF02517"/>
    </source>
</evidence>
<keyword evidence="4" id="KW-1185">Reference proteome</keyword>
<comment type="caution">
    <text evidence="3">The sequence shown here is derived from an EMBL/GenBank/DDBJ whole genome shotgun (WGS) entry which is preliminary data.</text>
</comment>
<keyword evidence="1" id="KW-1133">Transmembrane helix</keyword>
<keyword evidence="3" id="KW-0378">Hydrolase</keyword>
<keyword evidence="3" id="KW-0482">Metalloprotease</keyword>
<keyword evidence="3" id="KW-0645">Protease</keyword>
<evidence type="ECO:0000313" key="4">
    <source>
        <dbReference type="Proteomes" id="UP001523369"/>
    </source>
</evidence>
<accession>A0ABT1E2B7</accession>
<name>A0ABT1E2B7_9ACTN</name>
<feature type="transmembrane region" description="Helical" evidence="1">
    <location>
        <begin position="252"/>
        <end position="273"/>
    </location>
</feature>
<dbReference type="Proteomes" id="UP001523369">
    <property type="component" value="Unassembled WGS sequence"/>
</dbReference>
<feature type="transmembrane region" description="Helical" evidence="1">
    <location>
        <begin position="220"/>
        <end position="240"/>
    </location>
</feature>
<feature type="transmembrane region" description="Helical" evidence="1">
    <location>
        <begin position="95"/>
        <end position="117"/>
    </location>
</feature>
<dbReference type="RefSeq" id="WP_253243288.1">
    <property type="nucleotide sequence ID" value="NZ_JAMYJR010000056.1"/>
</dbReference>
<gene>
    <name evidence="3" type="ORF">M1L60_42505</name>
</gene>
<feature type="transmembrane region" description="Helical" evidence="1">
    <location>
        <begin position="164"/>
        <end position="183"/>
    </location>
</feature>
<dbReference type="EMBL" id="JAMYJR010000056">
    <property type="protein sequence ID" value="MCO8277269.1"/>
    <property type="molecule type" value="Genomic_DNA"/>
</dbReference>
<reference evidence="3 4" key="1">
    <citation type="submission" date="2022-06" db="EMBL/GenBank/DDBJ databases">
        <title>New Species of the Genus Actinoplanes, ActinopZanes ferrugineus.</title>
        <authorList>
            <person name="Ding P."/>
        </authorList>
    </citation>
    <scope>NUCLEOTIDE SEQUENCE [LARGE SCALE GENOMIC DNA]</scope>
    <source>
        <strain evidence="3 4">TRM88003</strain>
    </source>
</reference>
<organism evidence="3 4">
    <name type="scientific">Paractinoplanes aksuensis</name>
    <dbReference type="NCBI Taxonomy" id="2939490"/>
    <lineage>
        <taxon>Bacteria</taxon>
        <taxon>Bacillati</taxon>
        <taxon>Actinomycetota</taxon>
        <taxon>Actinomycetes</taxon>
        <taxon>Micromonosporales</taxon>
        <taxon>Micromonosporaceae</taxon>
        <taxon>Paractinoplanes</taxon>
    </lineage>
</organism>
<sequence length="276" mass="29145">MQSTLVTPAGPVRSGISRWIAGHPLTAFLAWLFTVGQGIAFFPLLVDVPVPHQVFIVATSLLGLLLPAVAITWIADGPAAAGRFLRRFVDWRVAWRWYALALAVVPVVAVGLARPLLGAPTGSWTDALVSGFALSLVLTLIPNNWAEEGAWSGFFQARLQQRHSLVMAALLVAPVFALQHVSLAVGNPLPVAVAMLAFLAVLMVPYRILTGRIWNRTGSLLILGLVHAAGNAAGPGSGFGDGLLRTLYPGEAMTAGFLHLLAYAVVGLAVLALGRK</sequence>
<keyword evidence="1" id="KW-0812">Transmembrane</keyword>
<feature type="transmembrane region" description="Helical" evidence="1">
    <location>
        <begin position="25"/>
        <end position="46"/>
    </location>
</feature>
<dbReference type="InterPro" id="IPR003675">
    <property type="entry name" value="Rce1/LyrA-like_dom"/>
</dbReference>
<evidence type="ECO:0000313" key="3">
    <source>
        <dbReference type="EMBL" id="MCO8277269.1"/>
    </source>
</evidence>
<evidence type="ECO:0000256" key="1">
    <source>
        <dbReference type="SAM" id="Phobius"/>
    </source>
</evidence>
<dbReference type="Pfam" id="PF02517">
    <property type="entry name" value="Rce1-like"/>
    <property type="match status" value="1"/>
</dbReference>